<dbReference type="PROSITE" id="PS01184">
    <property type="entry name" value="UBIE_2"/>
    <property type="match status" value="1"/>
</dbReference>
<dbReference type="RefSeq" id="WP_014556335.1">
    <property type="nucleotide sequence ID" value="NC_017459.1"/>
</dbReference>
<dbReference type="InterPro" id="IPR023576">
    <property type="entry name" value="UbiE/COQ5_MeTrFase_CS"/>
</dbReference>
<dbReference type="InterPro" id="IPR013216">
    <property type="entry name" value="Methyltransf_11"/>
</dbReference>
<dbReference type="HOGENOM" id="CLU_037990_16_1_2"/>
<dbReference type="Proteomes" id="UP000007954">
    <property type="component" value="Chromosome"/>
</dbReference>
<dbReference type="Gene3D" id="3.40.50.150">
    <property type="entry name" value="Vaccinia Virus protein VP39"/>
    <property type="match status" value="1"/>
</dbReference>
<dbReference type="OrthoDB" id="302307at2157"/>
<dbReference type="EMBL" id="FR746099">
    <property type="protein sequence ID" value="CCC40805.1"/>
    <property type="molecule type" value="Genomic_DNA"/>
</dbReference>
<reference evidence="5 6" key="1">
    <citation type="journal article" date="2011" name="PLoS ONE">
        <title>Haloquadratum walsbyi: limited diversity in a global pond.</title>
        <authorList>
            <person name="Dyall-Smith M."/>
            <person name="Pfeiffer F."/>
            <person name="Klee K."/>
            <person name="Palm P."/>
            <person name="Gross K."/>
            <person name="Schuster S.C."/>
            <person name="Rampp M."/>
            <person name="Oesterhelt D."/>
        </authorList>
    </citation>
    <scope>NUCLEOTIDE SEQUENCE [LARGE SCALE GENOMIC DNA]</scope>
    <source>
        <strain evidence="6">DSM 16854 / JCM 12705 / C23</strain>
    </source>
</reference>
<dbReference type="PANTHER" id="PTHR43591:SF110">
    <property type="entry name" value="RHODANESE DOMAIN-CONTAINING PROTEIN"/>
    <property type="match status" value="1"/>
</dbReference>
<dbReference type="GO" id="GO:0008757">
    <property type="term" value="F:S-adenosylmethionine-dependent methyltransferase activity"/>
    <property type="evidence" value="ECO:0007669"/>
    <property type="project" value="InterPro"/>
</dbReference>
<dbReference type="AlphaFoldDB" id="G0LLJ9"/>
<keyword evidence="1 5" id="KW-0489">Methyltransferase</keyword>
<dbReference type="Pfam" id="PF08241">
    <property type="entry name" value="Methyltransf_11"/>
    <property type="match status" value="1"/>
</dbReference>
<dbReference type="InterPro" id="IPR029063">
    <property type="entry name" value="SAM-dependent_MTases_sf"/>
</dbReference>
<proteinExistence type="predicted"/>
<evidence type="ECO:0000256" key="2">
    <source>
        <dbReference type="ARBA" id="ARBA00022679"/>
    </source>
</evidence>
<keyword evidence="2 5" id="KW-0808">Transferase</keyword>
<evidence type="ECO:0000313" key="6">
    <source>
        <dbReference type="Proteomes" id="UP000007954"/>
    </source>
</evidence>
<name>G0LLJ9_HALWC</name>
<evidence type="ECO:0000256" key="1">
    <source>
        <dbReference type="ARBA" id="ARBA00022603"/>
    </source>
</evidence>
<dbReference type="SUPFAM" id="SSF53335">
    <property type="entry name" value="S-adenosyl-L-methionine-dependent methyltransferases"/>
    <property type="match status" value="1"/>
</dbReference>
<gene>
    <name evidence="5" type="ordered locus">Hqrw_3009</name>
</gene>
<sequence>MGHHTFDVERADALEDPERYEYCSREELLAALDVGPTTDTDAVIADIGSGTGFYTDAVAPCAELVYAVDVQSAMHDKYRTKGHPENISFVTAEASSLPFESNELDAAFSTMTYHEFAGPDALSELARVIRPGGRVVTVDWSKTGTGESGPPRSERYELSDAVREFTAAGFTTVNAASRIETFIHISRR</sequence>
<dbReference type="GO" id="GO:0032259">
    <property type="term" value="P:methylation"/>
    <property type="evidence" value="ECO:0007669"/>
    <property type="project" value="UniProtKB-KW"/>
</dbReference>
<evidence type="ECO:0000256" key="3">
    <source>
        <dbReference type="ARBA" id="ARBA00022691"/>
    </source>
</evidence>
<dbReference type="KEGG" id="hwc:Hqrw_3009"/>
<keyword evidence="3" id="KW-0949">S-adenosyl-L-methionine</keyword>
<dbReference type="GeneID" id="12447786"/>
<dbReference type="CDD" id="cd02440">
    <property type="entry name" value="AdoMet_MTases"/>
    <property type="match status" value="1"/>
</dbReference>
<evidence type="ECO:0000313" key="5">
    <source>
        <dbReference type="EMBL" id="CCC40805.1"/>
    </source>
</evidence>
<accession>G0LLJ9</accession>
<feature type="domain" description="Methyltransferase type 11" evidence="4">
    <location>
        <begin position="46"/>
        <end position="136"/>
    </location>
</feature>
<dbReference type="PANTHER" id="PTHR43591">
    <property type="entry name" value="METHYLTRANSFERASE"/>
    <property type="match status" value="1"/>
</dbReference>
<dbReference type="EC" id="2.1.1.-" evidence="5"/>
<protein>
    <submittedName>
        <fullName evidence="5">Probable S-adenosylmethionine-dependent methyltransferase</fullName>
        <ecNumber evidence="5">2.1.1.-</ecNumber>
    </submittedName>
</protein>
<organism evidence="5 6">
    <name type="scientific">Haloquadratum walsbyi (strain DSM 16854 / JCM 12705 / C23)</name>
    <dbReference type="NCBI Taxonomy" id="768065"/>
    <lineage>
        <taxon>Archaea</taxon>
        <taxon>Methanobacteriati</taxon>
        <taxon>Methanobacteriota</taxon>
        <taxon>Stenosarchaea group</taxon>
        <taxon>Halobacteria</taxon>
        <taxon>Halobacteriales</taxon>
        <taxon>Haloferacaceae</taxon>
        <taxon>Haloquadratum</taxon>
    </lineage>
</organism>
<evidence type="ECO:0000259" key="4">
    <source>
        <dbReference type="Pfam" id="PF08241"/>
    </source>
</evidence>